<comment type="catalytic activity">
    <reaction evidence="5">
        <text>a 2'-deoxyribonucleoside 5'-diphosphate + [thioredoxin]-disulfide + H2O = a ribonucleoside 5'-diphosphate + [thioredoxin]-dithiol</text>
        <dbReference type="Rhea" id="RHEA:23252"/>
        <dbReference type="Rhea" id="RHEA-COMP:10698"/>
        <dbReference type="Rhea" id="RHEA-COMP:10700"/>
        <dbReference type="ChEBI" id="CHEBI:15377"/>
        <dbReference type="ChEBI" id="CHEBI:29950"/>
        <dbReference type="ChEBI" id="CHEBI:50058"/>
        <dbReference type="ChEBI" id="CHEBI:57930"/>
        <dbReference type="ChEBI" id="CHEBI:73316"/>
        <dbReference type="EC" id="1.17.4.1"/>
    </reaction>
</comment>
<dbReference type="EC" id="1.17.4.1" evidence="2"/>
<dbReference type="Pfam" id="PF12637">
    <property type="entry name" value="TSCPD"/>
    <property type="match status" value="1"/>
</dbReference>
<reference evidence="7 8" key="1">
    <citation type="journal article" date="2014" name="Genome Announc.">
        <title>Draft genome sequences of the altered schaedler flora, a defined bacterial community from gnotobiotic mice.</title>
        <authorList>
            <person name="Wannemuehler M.J."/>
            <person name="Overstreet A.M."/>
            <person name="Ward D.V."/>
            <person name="Phillips G.J."/>
        </authorList>
    </citation>
    <scope>NUCLEOTIDE SEQUENCE [LARGE SCALE GENOMIC DNA]</scope>
    <source>
        <strain evidence="7 8">ASF492</strain>
    </source>
</reference>
<comment type="caution">
    <text evidence="7">The sequence shown here is derived from an EMBL/GenBank/DDBJ whole genome shotgun (WGS) entry which is preliminary data.</text>
</comment>
<dbReference type="GO" id="GO:0004748">
    <property type="term" value="F:ribonucleoside-diphosphate reductase activity, thioredoxin disulfide as acceptor"/>
    <property type="evidence" value="ECO:0007669"/>
    <property type="project" value="UniProtKB-EC"/>
</dbReference>
<protein>
    <recommendedName>
        <fullName evidence="2">ribonucleoside-diphosphate reductase</fullName>
        <ecNumber evidence="2">1.17.4.1</ecNumber>
    </recommendedName>
</protein>
<dbReference type="EMBL" id="AQFT01000107">
    <property type="protein sequence ID" value="EMZ23395.1"/>
    <property type="molecule type" value="Genomic_DNA"/>
</dbReference>
<organism evidence="7 8">
    <name type="scientific">Eubacterium plexicaudatum ASF492</name>
    <dbReference type="NCBI Taxonomy" id="1235802"/>
    <lineage>
        <taxon>Bacteria</taxon>
        <taxon>Bacillati</taxon>
        <taxon>Bacillota</taxon>
        <taxon>Clostridia</taxon>
        <taxon>Eubacteriales</taxon>
        <taxon>Eubacteriaceae</taxon>
        <taxon>Eubacterium</taxon>
    </lineage>
</organism>
<dbReference type="Proteomes" id="UP000012589">
    <property type="component" value="Unassembled WGS sequence"/>
</dbReference>
<evidence type="ECO:0000256" key="2">
    <source>
        <dbReference type="ARBA" id="ARBA00012274"/>
    </source>
</evidence>
<dbReference type="PATRIC" id="fig|1235802.3.peg.3759"/>
<dbReference type="HOGENOM" id="CLU_176133_0_0_9"/>
<dbReference type="OrthoDB" id="9801525at2"/>
<evidence type="ECO:0000313" key="8">
    <source>
        <dbReference type="Proteomes" id="UP000012589"/>
    </source>
</evidence>
<dbReference type="AlphaFoldDB" id="N2ABE5"/>
<keyword evidence="3" id="KW-0237">DNA synthesis</keyword>
<feature type="domain" description="TSCPD" evidence="6">
    <location>
        <begin position="5"/>
        <end position="80"/>
    </location>
</feature>
<sequence length="89" mass="9441">MEYIYKTKGTCSTQIKLNIEDDVVTNVSFTGGCNGNLKAIPALVNGLTVDVIEKKLSGITCGLKQTSCGDQLAKACREAYEHQKSGAVG</sequence>
<comment type="similarity">
    <text evidence="1">Belongs to the ribonucleoside diphosphate reductase class-2 family.</text>
</comment>
<evidence type="ECO:0000313" key="7">
    <source>
        <dbReference type="EMBL" id="EMZ23395.1"/>
    </source>
</evidence>
<keyword evidence="4" id="KW-0547">Nucleotide-binding</keyword>
<dbReference type="PROSITE" id="PS51257">
    <property type="entry name" value="PROKAR_LIPOPROTEIN"/>
    <property type="match status" value="1"/>
</dbReference>
<dbReference type="GO" id="GO:0071897">
    <property type="term" value="P:DNA biosynthetic process"/>
    <property type="evidence" value="ECO:0007669"/>
    <property type="project" value="UniProtKB-KW"/>
</dbReference>
<accession>N2ABE5</accession>
<evidence type="ECO:0000256" key="5">
    <source>
        <dbReference type="ARBA" id="ARBA00047754"/>
    </source>
</evidence>
<dbReference type="eggNOG" id="ENOG5032YE7">
    <property type="taxonomic scope" value="Bacteria"/>
</dbReference>
<dbReference type="InterPro" id="IPR024434">
    <property type="entry name" value="TSCPD_dom"/>
</dbReference>
<dbReference type="GO" id="GO:0000166">
    <property type="term" value="F:nucleotide binding"/>
    <property type="evidence" value="ECO:0007669"/>
    <property type="project" value="UniProtKB-KW"/>
</dbReference>
<gene>
    <name evidence="7" type="ORF">C823_03566</name>
</gene>
<evidence type="ECO:0000256" key="3">
    <source>
        <dbReference type="ARBA" id="ARBA00022634"/>
    </source>
</evidence>
<name>N2ABE5_9FIRM</name>
<evidence type="ECO:0000256" key="1">
    <source>
        <dbReference type="ARBA" id="ARBA00007405"/>
    </source>
</evidence>
<dbReference type="InterPro" id="IPR023806">
    <property type="entry name" value="CHP03905"/>
</dbReference>
<keyword evidence="8" id="KW-1185">Reference proteome</keyword>
<evidence type="ECO:0000256" key="4">
    <source>
        <dbReference type="ARBA" id="ARBA00022741"/>
    </source>
</evidence>
<dbReference type="NCBIfam" id="TIGR03905">
    <property type="entry name" value="TIGR03905_4_Cys"/>
    <property type="match status" value="1"/>
</dbReference>
<dbReference type="STRING" id="1235802.C823_03566"/>
<proteinExistence type="inferred from homology"/>
<evidence type="ECO:0000259" key="6">
    <source>
        <dbReference type="Pfam" id="PF12637"/>
    </source>
</evidence>